<protein>
    <submittedName>
        <fullName evidence="1">Uncharacterized protein</fullName>
    </submittedName>
</protein>
<reference evidence="1 2" key="1">
    <citation type="journal article" date="2016" name="Gene">
        <title>PacBio SMRT assembly of a complex multi-replicon genome reveals chlorocatechol degradative operon in a region of genome plasticity.</title>
        <authorList>
            <person name="Ricker N."/>
            <person name="Shen S.Y."/>
            <person name="Goordial J."/>
            <person name="Jin S."/>
            <person name="Fulthorpe R.R."/>
        </authorList>
    </citation>
    <scope>NUCLEOTIDE SEQUENCE [LARGE SCALE GENOMIC DNA]</scope>
    <source>
        <strain evidence="1 2">OLGA172</strain>
        <plasmid evidence="2">polga3</plasmid>
    </source>
</reference>
<keyword evidence="2" id="KW-1185">Reference proteome</keyword>
<geneLocation type="plasmid" evidence="2">
    <name>polga3</name>
</geneLocation>
<dbReference type="EMBL" id="CP014582">
    <property type="protein sequence ID" value="ANB78107.1"/>
    <property type="molecule type" value="Genomic_DNA"/>
</dbReference>
<name>A0A167WSB4_9BURK</name>
<evidence type="ECO:0000313" key="1">
    <source>
        <dbReference type="EMBL" id="ANB78107.1"/>
    </source>
</evidence>
<dbReference type="RefSeq" id="WP_063501266.1">
    <property type="nucleotide sequence ID" value="NZ_CP014582.1"/>
</dbReference>
<gene>
    <name evidence="1" type="ORF">AYM40_37715</name>
</gene>
<keyword evidence="1" id="KW-0614">Plasmid</keyword>
<dbReference type="AlphaFoldDB" id="A0A167WSB4"/>
<accession>A0A167WSB4</accession>
<dbReference type="KEGG" id="buz:AYM40_37715"/>
<evidence type="ECO:0000313" key="2">
    <source>
        <dbReference type="Proteomes" id="UP000076852"/>
    </source>
</evidence>
<proteinExistence type="predicted"/>
<dbReference type="Proteomes" id="UP000076852">
    <property type="component" value="Plasmid pOLGA3"/>
</dbReference>
<organism evidence="1 2">
    <name type="scientific">Paraburkholderia phytofirmans OLGA172</name>
    <dbReference type="NCBI Taxonomy" id="1417228"/>
    <lineage>
        <taxon>Bacteria</taxon>
        <taxon>Pseudomonadati</taxon>
        <taxon>Pseudomonadota</taxon>
        <taxon>Betaproteobacteria</taxon>
        <taxon>Burkholderiales</taxon>
        <taxon>Burkholderiaceae</taxon>
        <taxon>Paraburkholderia</taxon>
    </lineage>
</organism>
<sequence length="83" mass="8783">MRNQLARAEAELSALKAAVTDSEGAPGFDVMLKLLAMACARKPVKAQLAIRESDVWRDGVARASGVSDEQMKRLAAALAGNLT</sequence>